<dbReference type="PANTHER" id="PTHR15503">
    <property type="entry name" value="LDOC1 RELATED"/>
    <property type="match status" value="1"/>
</dbReference>
<dbReference type="AlphaFoldDB" id="A0AAW2KMY0"/>
<protein>
    <submittedName>
        <fullName evidence="1">Uncharacterized protein</fullName>
    </submittedName>
</protein>
<reference evidence="1" key="2">
    <citation type="journal article" date="2024" name="Plant">
        <title>Genomic evolution and insights into agronomic trait innovations of Sesamum species.</title>
        <authorList>
            <person name="Miao H."/>
            <person name="Wang L."/>
            <person name="Qu L."/>
            <person name="Liu H."/>
            <person name="Sun Y."/>
            <person name="Le M."/>
            <person name="Wang Q."/>
            <person name="Wei S."/>
            <person name="Zheng Y."/>
            <person name="Lin W."/>
            <person name="Duan Y."/>
            <person name="Cao H."/>
            <person name="Xiong S."/>
            <person name="Wang X."/>
            <person name="Wei L."/>
            <person name="Li C."/>
            <person name="Ma Q."/>
            <person name="Ju M."/>
            <person name="Zhao R."/>
            <person name="Li G."/>
            <person name="Mu C."/>
            <person name="Tian Q."/>
            <person name="Mei H."/>
            <person name="Zhang T."/>
            <person name="Gao T."/>
            <person name="Zhang H."/>
        </authorList>
    </citation>
    <scope>NUCLEOTIDE SEQUENCE</scope>
    <source>
        <strain evidence="1">G02</strain>
    </source>
</reference>
<gene>
    <name evidence="1" type="ORF">Sradi_6150300</name>
</gene>
<reference evidence="1" key="1">
    <citation type="submission" date="2020-06" db="EMBL/GenBank/DDBJ databases">
        <authorList>
            <person name="Li T."/>
            <person name="Hu X."/>
            <person name="Zhang T."/>
            <person name="Song X."/>
            <person name="Zhang H."/>
            <person name="Dai N."/>
            <person name="Sheng W."/>
            <person name="Hou X."/>
            <person name="Wei L."/>
        </authorList>
    </citation>
    <scope>NUCLEOTIDE SEQUENCE</scope>
    <source>
        <strain evidence="1">G02</strain>
        <tissue evidence="1">Leaf</tissue>
    </source>
</reference>
<dbReference type="InterPro" id="IPR032567">
    <property type="entry name" value="RTL1-rel"/>
</dbReference>
<organism evidence="1">
    <name type="scientific">Sesamum radiatum</name>
    <name type="common">Black benniseed</name>
    <dbReference type="NCBI Taxonomy" id="300843"/>
    <lineage>
        <taxon>Eukaryota</taxon>
        <taxon>Viridiplantae</taxon>
        <taxon>Streptophyta</taxon>
        <taxon>Embryophyta</taxon>
        <taxon>Tracheophyta</taxon>
        <taxon>Spermatophyta</taxon>
        <taxon>Magnoliopsida</taxon>
        <taxon>eudicotyledons</taxon>
        <taxon>Gunneridae</taxon>
        <taxon>Pentapetalae</taxon>
        <taxon>asterids</taxon>
        <taxon>lamiids</taxon>
        <taxon>Lamiales</taxon>
        <taxon>Pedaliaceae</taxon>
        <taxon>Sesamum</taxon>
    </lineage>
</organism>
<dbReference type="PANTHER" id="PTHR15503:SF22">
    <property type="entry name" value="TRANSPOSON TY3-I GAG POLYPROTEIN"/>
    <property type="match status" value="1"/>
</dbReference>
<dbReference type="InterPro" id="IPR043502">
    <property type="entry name" value="DNA/RNA_pol_sf"/>
</dbReference>
<dbReference type="EMBL" id="JACGWJ010000028">
    <property type="protein sequence ID" value="KAL0307330.1"/>
    <property type="molecule type" value="Genomic_DNA"/>
</dbReference>
<name>A0AAW2KMY0_SESRA</name>
<evidence type="ECO:0000313" key="1">
    <source>
        <dbReference type="EMBL" id="KAL0307330.1"/>
    </source>
</evidence>
<dbReference type="SUPFAM" id="SSF56672">
    <property type="entry name" value="DNA/RNA polymerases"/>
    <property type="match status" value="1"/>
</dbReference>
<sequence length="89" mass="10264">MSFRKFLTRWRSCCRSSRMCFPPKLPKKLPPRRAIDHAIELEPGARSPAQAPYRMAPVELAELRKQLDELLETRLVQPSKAPYGSPVLF</sequence>
<comment type="caution">
    <text evidence="1">The sequence shown here is derived from an EMBL/GenBank/DDBJ whole genome shotgun (WGS) entry which is preliminary data.</text>
</comment>
<dbReference type="Gene3D" id="3.10.10.10">
    <property type="entry name" value="HIV Type 1 Reverse Transcriptase, subunit A, domain 1"/>
    <property type="match status" value="1"/>
</dbReference>
<proteinExistence type="predicted"/>
<accession>A0AAW2KMY0</accession>